<evidence type="ECO:0000256" key="1">
    <source>
        <dbReference type="SAM" id="MobiDB-lite"/>
    </source>
</evidence>
<feature type="compositionally biased region" description="Low complexity" evidence="1">
    <location>
        <begin position="57"/>
        <end position="74"/>
    </location>
</feature>
<keyword evidence="2" id="KW-0472">Membrane</keyword>
<reference evidence="3 4" key="1">
    <citation type="submission" date="2023-12" db="EMBL/GenBank/DDBJ databases">
        <title>Blastococcus brunescens sp. nov., an actonobacterium isolated from sandstone collected in sahara desert.</title>
        <authorList>
            <person name="Gtari M."/>
            <person name="Ghodhbane F."/>
        </authorList>
    </citation>
    <scope>NUCLEOTIDE SEQUENCE [LARGE SCALE GENOMIC DNA]</scope>
    <source>
        <strain evidence="3 4">BMG 8361</strain>
    </source>
</reference>
<feature type="compositionally biased region" description="Polar residues" evidence="1">
    <location>
        <begin position="114"/>
        <end position="135"/>
    </location>
</feature>
<feature type="transmembrane region" description="Helical" evidence="2">
    <location>
        <begin position="27"/>
        <end position="46"/>
    </location>
</feature>
<evidence type="ECO:0000313" key="3">
    <source>
        <dbReference type="EMBL" id="WRL64711.1"/>
    </source>
</evidence>
<feature type="region of interest" description="Disordered" evidence="1">
    <location>
        <begin position="49"/>
        <end position="148"/>
    </location>
</feature>
<gene>
    <name evidence="3" type="ORF">U6N30_02720</name>
</gene>
<proteinExistence type="predicted"/>
<accession>A0ABZ1B4R0</accession>
<organism evidence="3 4">
    <name type="scientific">Blastococcus brunescens</name>
    <dbReference type="NCBI Taxonomy" id="1564165"/>
    <lineage>
        <taxon>Bacteria</taxon>
        <taxon>Bacillati</taxon>
        <taxon>Actinomycetota</taxon>
        <taxon>Actinomycetes</taxon>
        <taxon>Geodermatophilales</taxon>
        <taxon>Geodermatophilaceae</taxon>
        <taxon>Blastococcus</taxon>
    </lineage>
</organism>
<keyword evidence="2" id="KW-0812">Transmembrane</keyword>
<keyword evidence="2" id="KW-1133">Transmembrane helix</keyword>
<dbReference type="RefSeq" id="WP_324276036.1">
    <property type="nucleotide sequence ID" value="NZ_CP141261.1"/>
</dbReference>
<sequence length="148" mass="14508">MSGKDTGTPADPSVDDGVRTPLTRGRLLLAGAAVAVLAVLVAVVVVTGGGDPDRRAAAAPGSSTSAAATGSTAPVPETGVPGGAPAESTAPGATEPGQDLAELPLRCPRWRSTAPPSRRTTSWSCCPGSRPSTGSARDPGTSPARRSA</sequence>
<name>A0ABZ1B4R0_9ACTN</name>
<dbReference type="EMBL" id="CP141261">
    <property type="protein sequence ID" value="WRL64711.1"/>
    <property type="molecule type" value="Genomic_DNA"/>
</dbReference>
<protein>
    <submittedName>
        <fullName evidence="3">Uncharacterized protein</fullName>
    </submittedName>
</protein>
<evidence type="ECO:0000313" key="4">
    <source>
        <dbReference type="Proteomes" id="UP001324287"/>
    </source>
</evidence>
<evidence type="ECO:0000256" key="2">
    <source>
        <dbReference type="SAM" id="Phobius"/>
    </source>
</evidence>
<keyword evidence="4" id="KW-1185">Reference proteome</keyword>
<dbReference type="Proteomes" id="UP001324287">
    <property type="component" value="Chromosome"/>
</dbReference>